<comment type="similarity">
    <text evidence="5">In the N-terminal section; belongs to the DHBP synthase family.</text>
</comment>
<dbReference type="SUPFAM" id="SSF142695">
    <property type="entry name" value="RibA-like"/>
    <property type="match status" value="1"/>
</dbReference>
<dbReference type="Pfam" id="PF00926">
    <property type="entry name" value="DHBP_synthase"/>
    <property type="match status" value="1"/>
</dbReference>
<evidence type="ECO:0000256" key="5">
    <source>
        <dbReference type="ARBA" id="ARBA00005520"/>
    </source>
</evidence>
<comment type="similarity">
    <text evidence="14">Belongs to the DHBP synthase family.</text>
</comment>
<evidence type="ECO:0000256" key="14">
    <source>
        <dbReference type="HAMAP-Rule" id="MF_00180"/>
    </source>
</evidence>
<comment type="similarity">
    <text evidence="6">In the C-terminal section; belongs to the GTP cyclohydrolase II family.</text>
</comment>
<keyword evidence="10 14" id="KW-0479">Metal-binding</keyword>
<dbReference type="EC" id="4.1.99.12" evidence="7 14"/>
<name>A0AA40ZYF4_9SPHN</name>
<dbReference type="GO" id="GO:0008686">
    <property type="term" value="F:3,4-dihydroxy-2-butanone-4-phosphate synthase activity"/>
    <property type="evidence" value="ECO:0007669"/>
    <property type="project" value="UniProtKB-UniRule"/>
</dbReference>
<feature type="binding site" evidence="14">
    <location>
        <position position="39"/>
    </location>
    <ligand>
        <name>Mg(2+)</name>
        <dbReference type="ChEBI" id="CHEBI:18420"/>
        <label>1</label>
    </ligand>
</feature>
<dbReference type="EMBL" id="JAFHKU010000130">
    <property type="protein sequence ID" value="MBN3558738.1"/>
    <property type="molecule type" value="Genomic_DNA"/>
</dbReference>
<evidence type="ECO:0000256" key="11">
    <source>
        <dbReference type="ARBA" id="ARBA00022842"/>
    </source>
</evidence>
<dbReference type="Gene3D" id="3.90.870.10">
    <property type="entry name" value="DHBP synthase"/>
    <property type="match status" value="1"/>
</dbReference>
<dbReference type="GO" id="GO:0000287">
    <property type="term" value="F:magnesium ion binding"/>
    <property type="evidence" value="ECO:0007669"/>
    <property type="project" value="UniProtKB-UniRule"/>
</dbReference>
<evidence type="ECO:0000256" key="13">
    <source>
        <dbReference type="ARBA" id="ARBA00023239"/>
    </source>
</evidence>
<keyword evidence="13 14" id="KW-0456">Lyase</keyword>
<evidence type="ECO:0000256" key="8">
    <source>
        <dbReference type="ARBA" id="ARBA00018836"/>
    </source>
</evidence>
<evidence type="ECO:0000313" key="17">
    <source>
        <dbReference type="EMBL" id="MBN3558738.1"/>
    </source>
</evidence>
<evidence type="ECO:0000256" key="1">
    <source>
        <dbReference type="ARBA" id="ARBA00000141"/>
    </source>
</evidence>
<evidence type="ECO:0000313" key="19">
    <source>
        <dbReference type="Proteomes" id="UP000704529"/>
    </source>
</evidence>
<dbReference type="Proteomes" id="UP000704529">
    <property type="component" value="Unassembled WGS sequence"/>
</dbReference>
<keyword evidence="18" id="KW-1185">Reference proteome</keyword>
<keyword evidence="11 14" id="KW-0460">Magnesium</keyword>
<dbReference type="GO" id="GO:0030145">
    <property type="term" value="F:manganese ion binding"/>
    <property type="evidence" value="ECO:0007669"/>
    <property type="project" value="UniProtKB-UniRule"/>
</dbReference>
<evidence type="ECO:0000256" key="10">
    <source>
        <dbReference type="ARBA" id="ARBA00022723"/>
    </source>
</evidence>
<gene>
    <name evidence="14 17" type="primary">ribB</name>
    <name evidence="16" type="ORF">GGQ89_003162</name>
    <name evidence="17" type="ORF">JYA60_10925</name>
</gene>
<evidence type="ECO:0000313" key="18">
    <source>
        <dbReference type="Proteomes" id="UP000584663"/>
    </source>
</evidence>
<comment type="catalytic activity">
    <reaction evidence="1 14">
        <text>D-ribulose 5-phosphate = (2S)-2-hydroxy-3-oxobutyl phosphate + formate + H(+)</text>
        <dbReference type="Rhea" id="RHEA:18457"/>
        <dbReference type="ChEBI" id="CHEBI:15378"/>
        <dbReference type="ChEBI" id="CHEBI:15740"/>
        <dbReference type="ChEBI" id="CHEBI:58121"/>
        <dbReference type="ChEBI" id="CHEBI:58830"/>
        <dbReference type="EC" id="4.1.99.12"/>
    </reaction>
</comment>
<feature type="binding site" evidence="14">
    <location>
        <begin position="151"/>
        <end position="155"/>
    </location>
    <ligand>
        <name>D-ribulose 5-phosphate</name>
        <dbReference type="ChEBI" id="CHEBI:58121"/>
    </ligand>
</feature>
<feature type="domain" description="GTP cyclohydrolase II" evidence="15">
    <location>
        <begin position="220"/>
        <end position="370"/>
    </location>
</feature>
<reference evidence="17" key="2">
    <citation type="submission" date="2021-01" db="EMBL/GenBank/DDBJ databases">
        <title>Genome Sequencing of Type Strains.</title>
        <authorList>
            <person name="Lemaire J.F."/>
            <person name="Inderbitzin P."/>
            <person name="Collins S.B."/>
            <person name="Wespe N."/>
            <person name="Knight-Connoni V."/>
        </authorList>
    </citation>
    <scope>NUCLEOTIDE SEQUENCE</scope>
    <source>
        <strain evidence="17">DSM 14562</strain>
    </source>
</reference>
<keyword evidence="16" id="KW-0378">Hydrolase</keyword>
<dbReference type="InterPro" id="IPR000422">
    <property type="entry name" value="DHBP_synthase_RibB"/>
</dbReference>
<sequence>METCELAPVCHAFLSTPQEIIDEARNGRMFILVDDEDRENEGDLVIPAQMATPDAINFMARHGRGLVCLAMTRARVEQLGIGPMTKTNGTRHETAFTVSIEAREGVTTGISAADRARTIAVAIDANHDAASIVTPGHVFPLIAREGGVLVRAGHTEAAVDVSRLAGLNPSGVICEIMNEDGTMARMDDLVSFAQLHNLKIGTIRDLIAYRRRHDHLVEKRAETVFESEWGGAWRVMTFWNKATGSEQVALVKGQVQPDKPTLVRMHSLSPFTDMFGETGPRAGLLAKSMRIIAEEGAGVVVVIDRPRSDGLTLAIHARSGAPIPDMEELRDYGVGAMILTELGVEDIVLLTNSHHTLIALEGYGLKIVGERAIC</sequence>
<keyword evidence="9 14" id="KW-0686">Riboflavin biosynthesis</keyword>
<dbReference type="InterPro" id="IPR032677">
    <property type="entry name" value="GTP_cyclohydro_II"/>
</dbReference>
<evidence type="ECO:0000256" key="4">
    <source>
        <dbReference type="ARBA" id="ARBA00004904"/>
    </source>
</evidence>
<dbReference type="Pfam" id="PF00925">
    <property type="entry name" value="GTP_cyclohydro2"/>
    <property type="match status" value="1"/>
</dbReference>
<evidence type="ECO:0000259" key="15">
    <source>
        <dbReference type="Pfam" id="PF00925"/>
    </source>
</evidence>
<evidence type="ECO:0000256" key="12">
    <source>
        <dbReference type="ARBA" id="ARBA00023211"/>
    </source>
</evidence>
<dbReference type="NCBIfam" id="TIGR00506">
    <property type="entry name" value="ribB"/>
    <property type="match status" value="1"/>
</dbReference>
<comment type="cofactor">
    <cofactor evidence="2">
        <name>Mn(2+)</name>
        <dbReference type="ChEBI" id="CHEBI:29035"/>
    </cofactor>
</comment>
<comment type="function">
    <text evidence="3 14">Catalyzes the conversion of D-ribulose 5-phosphate to formate and 3,4-dihydroxy-2-butanone 4-phosphate.</text>
</comment>
<dbReference type="AlphaFoldDB" id="A0AA40ZYF4"/>
<feature type="binding site" evidence="14">
    <location>
        <position position="39"/>
    </location>
    <ligand>
        <name>Mg(2+)</name>
        <dbReference type="ChEBI" id="CHEBI:18420"/>
        <label>2</label>
    </ligand>
</feature>
<evidence type="ECO:0000256" key="6">
    <source>
        <dbReference type="ARBA" id="ARBA00008976"/>
    </source>
</evidence>
<dbReference type="HAMAP" id="MF_00180">
    <property type="entry name" value="RibB"/>
    <property type="match status" value="1"/>
</dbReference>
<dbReference type="PIRSF" id="PIRSF001259">
    <property type="entry name" value="RibA"/>
    <property type="match status" value="1"/>
</dbReference>
<dbReference type="PANTHER" id="PTHR21327:SF34">
    <property type="entry name" value="3,4-DIHYDROXY-2-BUTANONE 4-PHOSPHATE SYNTHASE"/>
    <property type="match status" value="1"/>
</dbReference>
<dbReference type="GO" id="GO:0005829">
    <property type="term" value="C:cytosol"/>
    <property type="evidence" value="ECO:0007669"/>
    <property type="project" value="TreeGrafter"/>
</dbReference>
<feature type="binding site" evidence="14">
    <location>
        <position position="154"/>
    </location>
    <ligand>
        <name>Mg(2+)</name>
        <dbReference type="ChEBI" id="CHEBI:18420"/>
        <label>2</label>
    </ligand>
</feature>
<keyword evidence="12 14" id="KW-0464">Manganese</keyword>
<feature type="binding site" evidence="14">
    <location>
        <position position="43"/>
    </location>
    <ligand>
        <name>D-ribulose 5-phosphate</name>
        <dbReference type="ChEBI" id="CHEBI:58121"/>
    </ligand>
</feature>
<evidence type="ECO:0000256" key="9">
    <source>
        <dbReference type="ARBA" id="ARBA00022619"/>
    </source>
</evidence>
<dbReference type="SUPFAM" id="SSF55821">
    <property type="entry name" value="YrdC/RibB"/>
    <property type="match status" value="1"/>
</dbReference>
<evidence type="ECO:0000313" key="16">
    <source>
        <dbReference type="EMBL" id="MBB4610923.1"/>
    </source>
</evidence>
<dbReference type="EMBL" id="JACHNX010000016">
    <property type="protein sequence ID" value="MBB4610923.1"/>
    <property type="molecule type" value="Genomic_DNA"/>
</dbReference>
<feature type="site" description="Essential for catalytic activity" evidence="14">
    <location>
        <position position="175"/>
    </location>
</feature>
<dbReference type="FunFam" id="3.90.870.10:FF:000001">
    <property type="entry name" value="Riboflavin biosynthesis protein RibBA"/>
    <property type="match status" value="1"/>
</dbReference>
<dbReference type="GO" id="GO:0009231">
    <property type="term" value="P:riboflavin biosynthetic process"/>
    <property type="evidence" value="ECO:0007669"/>
    <property type="project" value="UniProtKB-UniRule"/>
</dbReference>
<dbReference type="RefSeq" id="WP_184106350.1">
    <property type="nucleotide sequence ID" value="NZ_JACHNX010000016.1"/>
</dbReference>
<evidence type="ECO:0000256" key="7">
    <source>
        <dbReference type="ARBA" id="ARBA00012153"/>
    </source>
</evidence>
<dbReference type="PANTHER" id="PTHR21327">
    <property type="entry name" value="GTP CYCLOHYDROLASE II-RELATED"/>
    <property type="match status" value="1"/>
</dbReference>
<organism evidence="17 19">
    <name type="scientific">Sphingomonas yabuuchiae</name>
    <dbReference type="NCBI Taxonomy" id="172044"/>
    <lineage>
        <taxon>Bacteria</taxon>
        <taxon>Pseudomonadati</taxon>
        <taxon>Pseudomonadota</taxon>
        <taxon>Alphaproteobacteria</taxon>
        <taxon>Sphingomonadales</taxon>
        <taxon>Sphingomonadaceae</taxon>
        <taxon>Sphingomonas</taxon>
    </lineage>
</organism>
<evidence type="ECO:0000256" key="3">
    <source>
        <dbReference type="ARBA" id="ARBA00002284"/>
    </source>
</evidence>
<dbReference type="Proteomes" id="UP000584663">
    <property type="component" value="Unassembled WGS sequence"/>
</dbReference>
<comment type="subunit">
    <text evidence="14">Homodimer.</text>
</comment>
<dbReference type="GO" id="GO:0003935">
    <property type="term" value="F:GTP cyclohydrolase II activity"/>
    <property type="evidence" value="ECO:0007669"/>
    <property type="project" value="TreeGrafter"/>
</dbReference>
<comment type="caution">
    <text evidence="17">The sequence shown here is derived from an EMBL/GenBank/DDBJ whole genome shotgun (WGS) entry which is preliminary data.</text>
</comment>
<comment type="cofactor">
    <cofactor evidence="14">
        <name>Mg(2+)</name>
        <dbReference type="ChEBI" id="CHEBI:18420"/>
    </cofactor>
    <cofactor evidence="14">
        <name>Mn(2+)</name>
        <dbReference type="ChEBI" id="CHEBI:29035"/>
    </cofactor>
    <text evidence="14">Binds 2 divalent metal cations per subunit. Magnesium or manganese.</text>
</comment>
<evidence type="ECO:0000256" key="2">
    <source>
        <dbReference type="ARBA" id="ARBA00001936"/>
    </source>
</evidence>
<dbReference type="InterPro" id="IPR036144">
    <property type="entry name" value="RibA-like_sf"/>
</dbReference>
<dbReference type="InterPro" id="IPR017945">
    <property type="entry name" value="DHBP_synth_RibB-like_a/b_dom"/>
</dbReference>
<protein>
    <recommendedName>
        <fullName evidence="8 14">3,4-dihydroxy-2-butanone 4-phosphate synthase</fullName>
        <shortName evidence="14">DHBP synthase</shortName>
        <ecNumber evidence="7 14">4.1.99.12</ecNumber>
    </recommendedName>
</protein>
<comment type="pathway">
    <text evidence="4 14">Cofactor biosynthesis; riboflavin biosynthesis; 2-hydroxy-3-oxobutyl phosphate from D-ribulose 5-phosphate: step 1/1.</text>
</comment>
<proteinExistence type="inferred from homology"/>
<feature type="binding site" evidence="14">
    <location>
        <begin position="38"/>
        <end position="39"/>
    </location>
    <ligand>
        <name>D-ribulose 5-phosphate</name>
        <dbReference type="ChEBI" id="CHEBI:58121"/>
    </ligand>
</feature>
<dbReference type="Gene3D" id="3.40.50.10990">
    <property type="entry name" value="GTP cyclohydrolase II"/>
    <property type="match status" value="1"/>
</dbReference>
<accession>A0AA40ZYF4</accession>
<feature type="site" description="Essential for catalytic activity" evidence="14">
    <location>
        <position position="137"/>
    </location>
</feature>
<reference evidence="16 18" key="1">
    <citation type="submission" date="2020-08" db="EMBL/GenBank/DDBJ databases">
        <title>Genomic Encyclopedia of Type Strains, Phase IV (KMG-IV): sequencing the most valuable type-strain genomes for metagenomic binning, comparative biology and taxonomic classification.</title>
        <authorList>
            <person name="Goeker M."/>
        </authorList>
    </citation>
    <scope>NUCLEOTIDE SEQUENCE [LARGE SCALE GENOMIC DNA]</scope>
    <source>
        <strain evidence="16 18">DSM 14562</strain>
    </source>
</reference>